<dbReference type="InterPro" id="IPR018247">
    <property type="entry name" value="EF_Hand_1_Ca_BS"/>
</dbReference>
<dbReference type="InParanoid" id="A0A7N2KRS3"/>
<dbReference type="Gene3D" id="1.10.238.10">
    <property type="entry name" value="EF-hand"/>
    <property type="match status" value="3"/>
</dbReference>
<dbReference type="AlphaFoldDB" id="A0A7N2KRS3"/>
<dbReference type="PROSITE" id="PS50222">
    <property type="entry name" value="EF_HAND_2"/>
    <property type="match status" value="5"/>
</dbReference>
<evidence type="ECO:0000313" key="6">
    <source>
        <dbReference type="Proteomes" id="UP000594261"/>
    </source>
</evidence>
<feature type="domain" description="EF-hand" evidence="4">
    <location>
        <begin position="201"/>
        <end position="232"/>
    </location>
</feature>
<dbReference type="InterPro" id="IPR002048">
    <property type="entry name" value="EF_hand_dom"/>
</dbReference>
<dbReference type="GO" id="GO:0005509">
    <property type="term" value="F:calcium ion binding"/>
    <property type="evidence" value="ECO:0007669"/>
    <property type="project" value="InterPro"/>
</dbReference>
<proteinExistence type="predicted"/>
<name>A0A7N2KRS3_QUELO</name>
<dbReference type="PANTHER" id="PTHR10891">
    <property type="entry name" value="EF-HAND CALCIUM-BINDING DOMAIN CONTAINING PROTEIN"/>
    <property type="match status" value="1"/>
</dbReference>
<dbReference type="Gramene" id="QL02p005085:mrna">
    <property type="protein sequence ID" value="QL02p005085:mrna"/>
    <property type="gene ID" value="QL02p005085"/>
</dbReference>
<dbReference type="OMA" id="KYLGSRW"/>
<feature type="domain" description="EF-hand" evidence="4">
    <location>
        <begin position="25"/>
        <end position="60"/>
    </location>
</feature>
<keyword evidence="3" id="KW-0106">Calcium</keyword>
<organism evidence="5 6">
    <name type="scientific">Quercus lobata</name>
    <name type="common">Valley oak</name>
    <dbReference type="NCBI Taxonomy" id="97700"/>
    <lineage>
        <taxon>Eukaryota</taxon>
        <taxon>Viridiplantae</taxon>
        <taxon>Streptophyta</taxon>
        <taxon>Embryophyta</taxon>
        <taxon>Tracheophyta</taxon>
        <taxon>Spermatophyta</taxon>
        <taxon>Magnoliopsida</taxon>
        <taxon>eudicotyledons</taxon>
        <taxon>Gunneridae</taxon>
        <taxon>Pentapetalae</taxon>
        <taxon>rosids</taxon>
        <taxon>fabids</taxon>
        <taxon>Fagales</taxon>
        <taxon>Fagaceae</taxon>
        <taxon>Quercus</taxon>
    </lineage>
</organism>
<reference evidence="6" key="1">
    <citation type="journal article" date="2016" name="G3 (Bethesda)">
        <title>First Draft Assembly and Annotation of the Genome of a California Endemic Oak Quercus lobata Nee (Fagaceae).</title>
        <authorList>
            <person name="Sork V.L."/>
            <person name="Fitz-Gibbon S.T."/>
            <person name="Puiu D."/>
            <person name="Crepeau M."/>
            <person name="Gugger P.F."/>
            <person name="Sherman R."/>
            <person name="Stevens K."/>
            <person name="Langley C.H."/>
            <person name="Pellegrini M."/>
            <person name="Salzberg S.L."/>
        </authorList>
    </citation>
    <scope>NUCLEOTIDE SEQUENCE [LARGE SCALE GENOMIC DNA]</scope>
    <source>
        <strain evidence="6">cv. SW786</strain>
    </source>
</reference>
<protein>
    <recommendedName>
        <fullName evidence="4">EF-hand domain-containing protein</fullName>
    </recommendedName>
</protein>
<accession>A0A7N2KRS3</accession>
<dbReference type="InterPro" id="IPR011992">
    <property type="entry name" value="EF-hand-dom_pair"/>
</dbReference>
<dbReference type="Proteomes" id="UP000594261">
    <property type="component" value="Chromosome 2"/>
</dbReference>
<dbReference type="InterPro" id="IPR039647">
    <property type="entry name" value="EF_hand_pair_protein_CML-like"/>
</dbReference>
<feature type="domain" description="EF-hand" evidence="4">
    <location>
        <begin position="287"/>
        <end position="316"/>
    </location>
</feature>
<keyword evidence="2" id="KW-0677">Repeat</keyword>
<dbReference type="SMART" id="SM00054">
    <property type="entry name" value="EFh"/>
    <property type="match status" value="6"/>
</dbReference>
<dbReference type="EnsemblPlants" id="QL02p005085:mrna">
    <property type="protein sequence ID" value="QL02p005085:mrna"/>
    <property type="gene ID" value="QL02p005085"/>
</dbReference>
<dbReference type="Pfam" id="PF13499">
    <property type="entry name" value="EF-hand_7"/>
    <property type="match status" value="3"/>
</dbReference>
<keyword evidence="6" id="KW-1185">Reference proteome</keyword>
<feature type="domain" description="EF-hand" evidence="4">
    <location>
        <begin position="245"/>
        <end position="280"/>
    </location>
</feature>
<dbReference type="CDD" id="cd00051">
    <property type="entry name" value="EFh"/>
    <property type="match status" value="1"/>
</dbReference>
<evidence type="ECO:0000259" key="4">
    <source>
        <dbReference type="PROSITE" id="PS50222"/>
    </source>
</evidence>
<dbReference type="PROSITE" id="PS00018">
    <property type="entry name" value="EF_HAND_1"/>
    <property type="match status" value="6"/>
</dbReference>
<evidence type="ECO:0000256" key="2">
    <source>
        <dbReference type="ARBA" id="ARBA00022737"/>
    </source>
</evidence>
<keyword evidence="1" id="KW-0479">Metal-binding</keyword>
<evidence type="ECO:0000256" key="1">
    <source>
        <dbReference type="ARBA" id="ARBA00022723"/>
    </source>
</evidence>
<evidence type="ECO:0000313" key="5">
    <source>
        <dbReference type="EnsemblPlants" id="QL02p005085:mrna"/>
    </source>
</evidence>
<reference evidence="5" key="2">
    <citation type="submission" date="2021-01" db="UniProtKB">
        <authorList>
            <consortium name="EnsemblPlants"/>
        </authorList>
    </citation>
    <scope>IDENTIFICATION</scope>
</reference>
<dbReference type="SUPFAM" id="SSF47473">
    <property type="entry name" value="EF-hand"/>
    <property type="match status" value="2"/>
</dbReference>
<evidence type="ECO:0000256" key="3">
    <source>
        <dbReference type="ARBA" id="ARBA00022837"/>
    </source>
</evidence>
<feature type="domain" description="EF-hand" evidence="4">
    <location>
        <begin position="161"/>
        <end position="196"/>
    </location>
</feature>
<sequence>MSHARFKSAPANRTKRETNSVAITCGEEQMKNVFGRSDSDKDGYLSKQELKKAFSDLGVEFPSLRAMSALWHADDNGDNYISKKELAELVKYTSTMNTFSLAALKNKNKLCSFILVDFSQILAMEYSMIFKRISVFQTNPIQSRLQMGRKVTVYKPTSVLYTKDQLMNVFKSYDADGDGKLSREELKKAFKYLGSRWGSYRADQALRCTDANDDGYIDEKELEKLVDYTLERRKAMAFKRTSVPFNEQQLLNIFKSHDVDGDGKLSRDELKNAFKYLGSRWDAYRTDQALRQADANDDGYITEDELKKLVEYALDCGYTVG</sequence>